<dbReference type="GO" id="GO:0005829">
    <property type="term" value="C:cytosol"/>
    <property type="evidence" value="ECO:0007669"/>
    <property type="project" value="TreeGrafter"/>
</dbReference>
<dbReference type="InterPro" id="IPR029056">
    <property type="entry name" value="Ribokinase-like"/>
</dbReference>
<feature type="active site" description="Proton acceptor" evidence="12">
    <location>
        <position position="270"/>
    </location>
</feature>
<comment type="activity regulation">
    <text evidence="12">Activated by a monovalent cation that binds near, but not in, the active site. The most likely occupant of the site in vivo is potassium. Ion binding induces a conformational change that may alter substrate affinity.</text>
</comment>
<dbReference type="GeneID" id="110241789"/>
<evidence type="ECO:0000256" key="4">
    <source>
        <dbReference type="ARBA" id="ARBA00022679"/>
    </source>
</evidence>
<dbReference type="PRINTS" id="PR00990">
    <property type="entry name" value="RIBOKINASE"/>
</dbReference>
<feature type="binding site" evidence="12">
    <location>
        <position position="266"/>
    </location>
    <ligand>
        <name>K(+)</name>
        <dbReference type="ChEBI" id="CHEBI:29103"/>
    </ligand>
</feature>
<dbReference type="GO" id="GO:0005634">
    <property type="term" value="C:nucleus"/>
    <property type="evidence" value="ECO:0007669"/>
    <property type="project" value="UniProtKB-SubCell"/>
</dbReference>
<evidence type="ECO:0000256" key="12">
    <source>
        <dbReference type="HAMAP-Rule" id="MF_03215"/>
    </source>
</evidence>
<feature type="binding site" evidence="12">
    <location>
        <begin position="269"/>
        <end position="270"/>
    </location>
    <ligand>
        <name>ATP</name>
        <dbReference type="ChEBI" id="CHEBI:30616"/>
    </ligand>
</feature>
<keyword evidence="11 12" id="KW-0119">Carbohydrate metabolism</keyword>
<comment type="function">
    <text evidence="12">Catalyzes the phosphorylation of ribose at O-5 in a reaction requiring ATP and magnesium. The resulting D-ribose-5-phosphate can then be used either for sythesis of nucleotides, histidine, and tryptophan, or as a component of the pentose phosphate pathway.</text>
</comment>
<evidence type="ECO:0000256" key="1">
    <source>
        <dbReference type="ARBA" id="ARBA00005380"/>
    </source>
</evidence>
<feature type="binding site" evidence="12">
    <location>
        <position position="302"/>
    </location>
    <ligand>
        <name>K(+)</name>
        <dbReference type="ChEBI" id="CHEBI:29103"/>
    </ligand>
</feature>
<comment type="catalytic activity">
    <reaction evidence="12">
        <text>D-ribose + ATP = D-ribose 5-phosphate + ADP + H(+)</text>
        <dbReference type="Rhea" id="RHEA:13697"/>
        <dbReference type="ChEBI" id="CHEBI:15378"/>
        <dbReference type="ChEBI" id="CHEBI:30616"/>
        <dbReference type="ChEBI" id="CHEBI:47013"/>
        <dbReference type="ChEBI" id="CHEBI:78346"/>
        <dbReference type="ChEBI" id="CHEBI:456216"/>
        <dbReference type="EC" id="2.7.1.15"/>
    </reaction>
</comment>
<keyword evidence="12" id="KW-0963">Cytoplasm</keyword>
<keyword evidence="7 12" id="KW-0418">Kinase</keyword>
<dbReference type="Pfam" id="PF00294">
    <property type="entry name" value="PfkB"/>
    <property type="match status" value="1"/>
</dbReference>
<sequence length="326" mass="35104">MASSLETERKSDVVVIGSCFMDMLWYVPRVPKSGETLHATKFQLDFGGKAANQAVMAAKLGARVSMVAMLGKDKFGFDTLENFKKYNVNTDFIQMEEGGTTGVTTISVDNDGQPAFIGLAGSNKSLTMEHIKLAEDLIKSTPVVICDKGIPLKISLSALKFAKDLGCRTLFNPSPTIEHLNPVEYTYISVLLINAIEGEGLTGIPVDGVETAKEVVKEIHQRGSENVVLTLGKDGAVCLEKIQGIPGQEYDISYVTTSQVETVDTTGAGDSVVGALAYFLACHPSLPFKEAVRRSIAIATITVTSHGVQSSYPARQELPSYLFDDI</sequence>
<feature type="binding site" evidence="12">
    <location>
        <begin position="230"/>
        <end position="235"/>
    </location>
    <ligand>
        <name>ATP</name>
        <dbReference type="ChEBI" id="CHEBI:30616"/>
    </ligand>
</feature>
<evidence type="ECO:0000256" key="8">
    <source>
        <dbReference type="ARBA" id="ARBA00022840"/>
    </source>
</evidence>
<dbReference type="GO" id="GO:0019303">
    <property type="term" value="P:D-ribose catabolic process"/>
    <property type="evidence" value="ECO:0007669"/>
    <property type="project" value="UniProtKB-UniRule"/>
</dbReference>
<keyword evidence="6 12" id="KW-0547">Nucleotide-binding</keyword>
<comment type="subunit">
    <text evidence="12">Homodimer.</text>
</comment>
<evidence type="ECO:0000256" key="2">
    <source>
        <dbReference type="ARBA" id="ARBA00012035"/>
    </source>
</evidence>
<dbReference type="PROSITE" id="PS00584">
    <property type="entry name" value="PFKB_KINASES_2"/>
    <property type="match status" value="1"/>
</dbReference>
<dbReference type="InterPro" id="IPR011877">
    <property type="entry name" value="Ribokinase"/>
</dbReference>
<feature type="binding site" evidence="12">
    <location>
        <position position="264"/>
    </location>
    <ligand>
        <name>K(+)</name>
        <dbReference type="ChEBI" id="CHEBI:29103"/>
    </ligand>
</feature>
<dbReference type="PANTHER" id="PTHR10584:SF166">
    <property type="entry name" value="RIBOKINASE"/>
    <property type="match status" value="1"/>
</dbReference>
<dbReference type="OMA" id="TFCGYFA"/>
<feature type="binding site" evidence="12">
    <location>
        <begin position="20"/>
        <end position="22"/>
    </location>
    <ligand>
        <name>substrate</name>
    </ligand>
</feature>
<evidence type="ECO:0000313" key="14">
    <source>
        <dbReference type="EnsemblMetazoa" id="XP_020903349.1"/>
    </source>
</evidence>
<feature type="domain" description="Carbohydrate kinase PfkB" evidence="13">
    <location>
        <begin position="11"/>
        <end position="314"/>
    </location>
</feature>
<feature type="binding site" evidence="12">
    <location>
        <position position="305"/>
    </location>
    <ligand>
        <name>K(+)</name>
        <dbReference type="ChEBI" id="CHEBI:29103"/>
    </ligand>
</feature>
<keyword evidence="15" id="KW-1185">Reference proteome</keyword>
<comment type="pathway">
    <text evidence="12">Carbohydrate metabolism; D-ribose degradation; D-ribose 5-phosphate from beta-D-ribopyranose: step 2/2.</text>
</comment>
<accession>A0A913XFD9</accession>
<evidence type="ECO:0000256" key="7">
    <source>
        <dbReference type="ARBA" id="ARBA00022777"/>
    </source>
</evidence>
<keyword evidence="4 12" id="KW-0808">Transferase</keyword>
<dbReference type="EC" id="2.7.1.15" evidence="2 12"/>
<evidence type="ECO:0000256" key="3">
    <source>
        <dbReference type="ARBA" id="ARBA00016943"/>
    </source>
</evidence>
<keyword evidence="10 12" id="KW-0630">Potassium</keyword>
<dbReference type="HAMAP" id="MF_01987">
    <property type="entry name" value="Ribokinase"/>
    <property type="match status" value="1"/>
</dbReference>
<organism evidence="14 15">
    <name type="scientific">Exaiptasia diaphana</name>
    <name type="common">Tropical sea anemone</name>
    <name type="synonym">Aiptasia pulchella</name>
    <dbReference type="NCBI Taxonomy" id="2652724"/>
    <lineage>
        <taxon>Eukaryota</taxon>
        <taxon>Metazoa</taxon>
        <taxon>Cnidaria</taxon>
        <taxon>Anthozoa</taxon>
        <taxon>Hexacorallia</taxon>
        <taxon>Actiniaria</taxon>
        <taxon>Aiptasiidae</taxon>
        <taxon>Exaiptasia</taxon>
    </lineage>
</organism>
<comment type="subcellular location">
    <subcellularLocation>
        <location evidence="12">Cytoplasm</location>
    </subcellularLocation>
    <subcellularLocation>
        <location evidence="12">Nucleus</location>
    </subcellularLocation>
</comment>
<dbReference type="KEGG" id="epa:110241789"/>
<evidence type="ECO:0000256" key="11">
    <source>
        <dbReference type="ARBA" id="ARBA00023277"/>
    </source>
</evidence>
<dbReference type="GO" id="GO:0046872">
    <property type="term" value="F:metal ion binding"/>
    <property type="evidence" value="ECO:0007669"/>
    <property type="project" value="UniProtKB-KW"/>
</dbReference>
<dbReference type="RefSeq" id="XP_020903349.1">
    <property type="nucleotide sequence ID" value="XM_021047690.2"/>
</dbReference>
<proteinExistence type="inferred from homology"/>
<feature type="binding site" evidence="12">
    <location>
        <position position="270"/>
    </location>
    <ligand>
        <name>substrate</name>
    </ligand>
</feature>
<feature type="binding site" evidence="12">
    <location>
        <begin position="48"/>
        <end position="52"/>
    </location>
    <ligand>
        <name>substrate</name>
    </ligand>
</feature>
<dbReference type="GO" id="GO:0004747">
    <property type="term" value="F:ribokinase activity"/>
    <property type="evidence" value="ECO:0007669"/>
    <property type="project" value="UniProtKB-UniRule"/>
</dbReference>
<feature type="binding site" evidence="12">
    <location>
        <position position="311"/>
    </location>
    <ligand>
        <name>K(+)</name>
        <dbReference type="ChEBI" id="CHEBI:29103"/>
    </ligand>
</feature>
<reference evidence="14" key="1">
    <citation type="submission" date="2022-11" db="UniProtKB">
        <authorList>
            <consortium name="EnsemblMetazoa"/>
        </authorList>
    </citation>
    <scope>IDENTIFICATION</scope>
</reference>
<comment type="caution">
    <text evidence="12">Lacks conserved residue(s) required for the propagation of feature annotation.</text>
</comment>
<evidence type="ECO:0000256" key="10">
    <source>
        <dbReference type="ARBA" id="ARBA00022958"/>
    </source>
</evidence>
<keyword evidence="8 12" id="KW-0067">ATP-binding</keyword>
<evidence type="ECO:0000259" key="13">
    <source>
        <dbReference type="Pfam" id="PF00294"/>
    </source>
</evidence>
<comment type="similarity">
    <text evidence="12">Belongs to the carbohydrate kinase PfkB family. Ribokinase subfamily.</text>
</comment>
<dbReference type="CDD" id="cd01174">
    <property type="entry name" value="ribokinase"/>
    <property type="match status" value="1"/>
</dbReference>
<feature type="binding site" evidence="12">
    <location>
        <position position="257"/>
    </location>
    <ligand>
        <name>ATP</name>
        <dbReference type="ChEBI" id="CHEBI:30616"/>
    </ligand>
</feature>
<evidence type="ECO:0000256" key="6">
    <source>
        <dbReference type="ARBA" id="ARBA00022741"/>
    </source>
</evidence>
<feature type="binding site" evidence="12">
    <location>
        <position position="194"/>
    </location>
    <ligand>
        <name>ATP</name>
        <dbReference type="ChEBI" id="CHEBI:30616"/>
    </ligand>
</feature>
<keyword evidence="9 12" id="KW-0460">Magnesium</keyword>
<dbReference type="AlphaFoldDB" id="A0A913XFD9"/>
<evidence type="ECO:0000256" key="5">
    <source>
        <dbReference type="ARBA" id="ARBA00022723"/>
    </source>
</evidence>
<comment type="similarity">
    <text evidence="1">Belongs to the carbohydrate kinase pfkB family.</text>
</comment>
<dbReference type="SUPFAM" id="SSF53613">
    <property type="entry name" value="Ribokinase-like"/>
    <property type="match status" value="1"/>
</dbReference>
<evidence type="ECO:0000256" key="9">
    <source>
        <dbReference type="ARBA" id="ARBA00022842"/>
    </source>
</evidence>
<keyword evidence="5 12" id="KW-0479">Metal-binding</keyword>
<dbReference type="GO" id="GO:0005524">
    <property type="term" value="F:ATP binding"/>
    <property type="evidence" value="ECO:0007669"/>
    <property type="project" value="UniProtKB-UniRule"/>
</dbReference>
<dbReference type="EnsemblMetazoa" id="XM_021047690.2">
    <property type="protein sequence ID" value="XP_020903349.1"/>
    <property type="gene ID" value="LOC110241789"/>
</dbReference>
<evidence type="ECO:0000313" key="15">
    <source>
        <dbReference type="Proteomes" id="UP000887567"/>
    </source>
</evidence>
<keyword evidence="12" id="KW-0539">Nucleus</keyword>
<dbReference type="Proteomes" id="UP000887567">
    <property type="component" value="Unplaced"/>
</dbReference>
<feature type="binding site" evidence="12">
    <location>
        <position position="307"/>
    </location>
    <ligand>
        <name>K(+)</name>
        <dbReference type="ChEBI" id="CHEBI:29103"/>
    </ligand>
</feature>
<comment type="cofactor">
    <cofactor evidence="12">
        <name>Mg(2+)</name>
        <dbReference type="ChEBI" id="CHEBI:18420"/>
    </cofactor>
    <text evidence="12">Requires a divalent cation, most likely magnesium in vivo, as an electrophilic catalyst to aid phosphoryl group transfer. It is the chelate of the metal and the nucleotide that is the actual substrate.</text>
</comment>
<dbReference type="Gene3D" id="3.40.1190.20">
    <property type="match status" value="1"/>
</dbReference>
<name>A0A913XFD9_EXADI</name>
<dbReference type="InterPro" id="IPR002139">
    <property type="entry name" value="Ribo/fructo_kinase"/>
</dbReference>
<dbReference type="InterPro" id="IPR002173">
    <property type="entry name" value="Carboh/pur_kinase_PfkB_CS"/>
</dbReference>
<dbReference type="PANTHER" id="PTHR10584">
    <property type="entry name" value="SUGAR KINASE"/>
    <property type="match status" value="1"/>
</dbReference>
<protein>
    <recommendedName>
        <fullName evidence="3 12">Ribokinase</fullName>
        <shortName evidence="12">RK</shortName>
        <ecNumber evidence="2 12">2.7.1.15</ecNumber>
    </recommendedName>
</protein>
<dbReference type="OrthoDB" id="415590at2759"/>
<dbReference type="InterPro" id="IPR011611">
    <property type="entry name" value="PfkB_dom"/>
</dbReference>